<dbReference type="AlphaFoldDB" id="A0A9P0G8F0"/>
<sequence>MLRNIAYLYILPNRLQIVNLSGFVTISGSLTVGKRTAGRRDVVANVTRRCNVRGCIGIEATFDNCLVVEATADVATKLSRCLVTAGRRDGVGYTTGRYIIRGCIGVAATIDDCLVFEANLGTTIGGCLKDDAATGVGIIIGSCLDDDAATCVGTTNGGCLDDDAITDVGVTVDGDFRDDEATCEDRHGVEANIENSRDDDAMGDAESDATGDVDVRFNKAANESYLPSINGICLKLNFFFK</sequence>
<keyword evidence="2" id="KW-1185">Reference proteome</keyword>
<dbReference type="Proteomes" id="UP001153636">
    <property type="component" value="Chromosome 15"/>
</dbReference>
<evidence type="ECO:0000313" key="2">
    <source>
        <dbReference type="Proteomes" id="UP001153636"/>
    </source>
</evidence>
<accession>A0A9P0G8F0</accession>
<evidence type="ECO:0000313" key="1">
    <source>
        <dbReference type="EMBL" id="CAH1103743.1"/>
    </source>
</evidence>
<protein>
    <submittedName>
        <fullName evidence="1">Uncharacterized protein</fullName>
    </submittedName>
</protein>
<proteinExistence type="predicted"/>
<organism evidence="1 2">
    <name type="scientific">Psylliodes chrysocephalus</name>
    <dbReference type="NCBI Taxonomy" id="3402493"/>
    <lineage>
        <taxon>Eukaryota</taxon>
        <taxon>Metazoa</taxon>
        <taxon>Ecdysozoa</taxon>
        <taxon>Arthropoda</taxon>
        <taxon>Hexapoda</taxon>
        <taxon>Insecta</taxon>
        <taxon>Pterygota</taxon>
        <taxon>Neoptera</taxon>
        <taxon>Endopterygota</taxon>
        <taxon>Coleoptera</taxon>
        <taxon>Polyphaga</taxon>
        <taxon>Cucujiformia</taxon>
        <taxon>Chrysomeloidea</taxon>
        <taxon>Chrysomelidae</taxon>
        <taxon>Galerucinae</taxon>
        <taxon>Alticini</taxon>
        <taxon>Psylliodes</taxon>
    </lineage>
</organism>
<dbReference type="EMBL" id="OV651827">
    <property type="protein sequence ID" value="CAH1103743.1"/>
    <property type="molecule type" value="Genomic_DNA"/>
</dbReference>
<name>A0A9P0G8F0_9CUCU</name>
<gene>
    <name evidence="1" type="ORF">PSYICH_LOCUS4901</name>
</gene>
<reference evidence="1" key="1">
    <citation type="submission" date="2022-01" db="EMBL/GenBank/DDBJ databases">
        <authorList>
            <person name="King R."/>
        </authorList>
    </citation>
    <scope>NUCLEOTIDE SEQUENCE</scope>
</reference>